<dbReference type="Gene3D" id="3.40.640.10">
    <property type="entry name" value="Type I PLP-dependent aspartate aminotransferase-like (Major domain)"/>
    <property type="match status" value="1"/>
</dbReference>
<comment type="pathway">
    <text evidence="2 11">Amino-acid biosynthesis; L-histidine biosynthesis; L-histidine from 5-phospho-alpha-D-ribose 1-diphosphate: step 7/9.</text>
</comment>
<dbReference type="HAMAP" id="MF_01023">
    <property type="entry name" value="HisC_aminotrans_2"/>
    <property type="match status" value="1"/>
</dbReference>
<comment type="caution">
    <text evidence="13">The sequence shown here is derived from an EMBL/GenBank/DDBJ whole genome shotgun (WGS) entry which is preliminary data.</text>
</comment>
<evidence type="ECO:0000256" key="3">
    <source>
        <dbReference type="ARBA" id="ARBA00007970"/>
    </source>
</evidence>
<proteinExistence type="inferred from homology"/>
<dbReference type="GO" id="GO:0000105">
    <property type="term" value="P:L-histidine biosynthetic process"/>
    <property type="evidence" value="ECO:0007669"/>
    <property type="project" value="UniProtKB-UniRule"/>
</dbReference>
<keyword evidence="5 11" id="KW-0032">Aminotransferase</keyword>
<evidence type="ECO:0000256" key="2">
    <source>
        <dbReference type="ARBA" id="ARBA00005011"/>
    </source>
</evidence>
<evidence type="ECO:0000313" key="13">
    <source>
        <dbReference type="EMBL" id="MDC8012955.1"/>
    </source>
</evidence>
<dbReference type="InterPro" id="IPR005861">
    <property type="entry name" value="HisP_aminotrans"/>
</dbReference>
<comment type="cofactor">
    <cofactor evidence="1 11">
        <name>pyridoxal 5'-phosphate</name>
        <dbReference type="ChEBI" id="CHEBI:597326"/>
    </cofactor>
</comment>
<dbReference type="PROSITE" id="PS00599">
    <property type="entry name" value="AA_TRANSFER_CLASS_2"/>
    <property type="match status" value="1"/>
</dbReference>
<evidence type="ECO:0000256" key="6">
    <source>
        <dbReference type="ARBA" id="ARBA00022605"/>
    </source>
</evidence>
<comment type="subunit">
    <text evidence="4 11">Homodimer.</text>
</comment>
<dbReference type="CDD" id="cd00609">
    <property type="entry name" value="AAT_like"/>
    <property type="match status" value="1"/>
</dbReference>
<sequence length="353" mass="37047">MSIVDLARTEIRALAPYSSARMEASGGTVLLNANESPWAPMDGDGLNRYPDPQPRALVEGLAALYGVDAANVLVGRGSDEAIDLLVRAFCRAGYDAVVVSPPTFGMYAVAANIQGATVIEAPLADDFSLDADALLGRVTPAVKLVFVCTPNNPTGNVVELSTIERIADALAGRALVVVDEAYAEFAGSPSAATLLDRHDNVAVLRTLSKAYALAGARVGTLVARADVVALLRKIIAPYPLPQASVDAALRAIDADGLALTRRRIATLVAERERLRTLLPTLPGVRGVLPSSANFLTVRFDDPRGTYAALLAAGIVVRDVGRYRGLGDCLRISIGTPDENARVVGVLAARREAA</sequence>
<evidence type="ECO:0000256" key="4">
    <source>
        <dbReference type="ARBA" id="ARBA00011738"/>
    </source>
</evidence>
<evidence type="ECO:0000256" key="9">
    <source>
        <dbReference type="ARBA" id="ARBA00023102"/>
    </source>
</evidence>
<evidence type="ECO:0000256" key="1">
    <source>
        <dbReference type="ARBA" id="ARBA00001933"/>
    </source>
</evidence>
<name>A0A9X3YKL8_9GAMM</name>
<evidence type="ECO:0000256" key="11">
    <source>
        <dbReference type="HAMAP-Rule" id="MF_01023"/>
    </source>
</evidence>
<protein>
    <recommendedName>
        <fullName evidence="11">Histidinol-phosphate aminotransferase</fullName>
        <ecNumber evidence="11">2.6.1.9</ecNumber>
    </recommendedName>
    <alternativeName>
        <fullName evidence="11">Imidazole acetol-phosphate transaminase</fullName>
    </alternativeName>
</protein>
<dbReference type="InterPro" id="IPR001917">
    <property type="entry name" value="Aminotrans_II_pyridoxalP_BS"/>
</dbReference>
<comment type="catalytic activity">
    <reaction evidence="10 11">
        <text>L-histidinol phosphate + 2-oxoglutarate = 3-(imidazol-4-yl)-2-oxopropyl phosphate + L-glutamate</text>
        <dbReference type="Rhea" id="RHEA:23744"/>
        <dbReference type="ChEBI" id="CHEBI:16810"/>
        <dbReference type="ChEBI" id="CHEBI:29985"/>
        <dbReference type="ChEBI" id="CHEBI:57766"/>
        <dbReference type="ChEBI" id="CHEBI:57980"/>
        <dbReference type="EC" id="2.6.1.9"/>
    </reaction>
</comment>
<dbReference type="GO" id="GO:0030170">
    <property type="term" value="F:pyridoxal phosphate binding"/>
    <property type="evidence" value="ECO:0007669"/>
    <property type="project" value="InterPro"/>
</dbReference>
<dbReference type="RefSeq" id="WP_263544647.1">
    <property type="nucleotide sequence ID" value="NZ_JAOVZO020000015.1"/>
</dbReference>
<dbReference type="PANTHER" id="PTHR42885:SF2">
    <property type="entry name" value="HISTIDINOL-PHOSPHATE AMINOTRANSFERASE"/>
    <property type="match status" value="1"/>
</dbReference>
<dbReference type="PANTHER" id="PTHR42885">
    <property type="entry name" value="HISTIDINOL-PHOSPHATE AMINOTRANSFERASE-RELATED"/>
    <property type="match status" value="1"/>
</dbReference>
<evidence type="ECO:0000256" key="8">
    <source>
        <dbReference type="ARBA" id="ARBA00022898"/>
    </source>
</evidence>
<dbReference type="Pfam" id="PF00155">
    <property type="entry name" value="Aminotran_1_2"/>
    <property type="match status" value="1"/>
</dbReference>
<keyword evidence="6 11" id="KW-0028">Amino-acid biosynthesis</keyword>
<dbReference type="InterPro" id="IPR015422">
    <property type="entry name" value="PyrdxlP-dep_Trfase_small"/>
</dbReference>
<organism evidence="13 14">
    <name type="scientific">Tahibacter soli</name>
    <dbReference type="NCBI Taxonomy" id="2983605"/>
    <lineage>
        <taxon>Bacteria</taxon>
        <taxon>Pseudomonadati</taxon>
        <taxon>Pseudomonadota</taxon>
        <taxon>Gammaproteobacteria</taxon>
        <taxon>Lysobacterales</taxon>
        <taxon>Rhodanobacteraceae</taxon>
        <taxon>Tahibacter</taxon>
    </lineage>
</organism>
<evidence type="ECO:0000259" key="12">
    <source>
        <dbReference type="Pfam" id="PF00155"/>
    </source>
</evidence>
<keyword evidence="7 11" id="KW-0808">Transferase</keyword>
<dbReference type="InterPro" id="IPR004839">
    <property type="entry name" value="Aminotransferase_I/II_large"/>
</dbReference>
<feature type="modified residue" description="N6-(pyridoxal phosphate)lysine" evidence="11">
    <location>
        <position position="209"/>
    </location>
</feature>
<reference evidence="13" key="1">
    <citation type="submission" date="2023-02" db="EMBL/GenBank/DDBJ databases">
        <title>Tahibacter soli sp. nov. isolated from soil.</title>
        <authorList>
            <person name="Baek J.H."/>
            <person name="Lee J.K."/>
            <person name="Choi D.G."/>
            <person name="Jeon C.O."/>
        </authorList>
    </citation>
    <scope>NUCLEOTIDE SEQUENCE</scope>
    <source>
        <strain evidence="13">BL</strain>
    </source>
</reference>
<comment type="similarity">
    <text evidence="3 11">Belongs to the class-II pyridoxal-phosphate-dependent aminotransferase family. Histidinol-phosphate aminotransferase subfamily.</text>
</comment>
<dbReference type="InterPro" id="IPR015421">
    <property type="entry name" value="PyrdxlP-dep_Trfase_major"/>
</dbReference>
<evidence type="ECO:0000256" key="7">
    <source>
        <dbReference type="ARBA" id="ARBA00022679"/>
    </source>
</evidence>
<evidence type="ECO:0000256" key="5">
    <source>
        <dbReference type="ARBA" id="ARBA00022576"/>
    </source>
</evidence>
<keyword evidence="9 11" id="KW-0368">Histidine biosynthesis</keyword>
<dbReference type="NCBIfam" id="TIGR01141">
    <property type="entry name" value="hisC"/>
    <property type="match status" value="1"/>
</dbReference>
<keyword evidence="8 11" id="KW-0663">Pyridoxal phosphate</keyword>
<dbReference type="EC" id="2.6.1.9" evidence="11"/>
<dbReference type="Proteomes" id="UP001139971">
    <property type="component" value="Unassembled WGS sequence"/>
</dbReference>
<evidence type="ECO:0000256" key="10">
    <source>
        <dbReference type="ARBA" id="ARBA00047481"/>
    </source>
</evidence>
<evidence type="ECO:0000313" key="14">
    <source>
        <dbReference type="Proteomes" id="UP001139971"/>
    </source>
</evidence>
<gene>
    <name evidence="11 13" type="primary">hisC</name>
    <name evidence="13" type="ORF">OD750_010410</name>
</gene>
<dbReference type="GO" id="GO:0004400">
    <property type="term" value="F:histidinol-phosphate transaminase activity"/>
    <property type="evidence" value="ECO:0007669"/>
    <property type="project" value="UniProtKB-UniRule"/>
</dbReference>
<dbReference type="EMBL" id="JAOVZO020000015">
    <property type="protein sequence ID" value="MDC8012955.1"/>
    <property type="molecule type" value="Genomic_DNA"/>
</dbReference>
<dbReference type="Gene3D" id="3.90.1150.10">
    <property type="entry name" value="Aspartate Aminotransferase, domain 1"/>
    <property type="match status" value="1"/>
</dbReference>
<keyword evidence="14" id="KW-1185">Reference proteome</keyword>
<dbReference type="AlphaFoldDB" id="A0A9X3YKL8"/>
<dbReference type="SUPFAM" id="SSF53383">
    <property type="entry name" value="PLP-dependent transferases"/>
    <property type="match status" value="1"/>
</dbReference>
<dbReference type="InterPro" id="IPR015424">
    <property type="entry name" value="PyrdxlP-dep_Trfase"/>
</dbReference>
<feature type="domain" description="Aminotransferase class I/classII large" evidence="12">
    <location>
        <begin position="42"/>
        <end position="344"/>
    </location>
</feature>
<accession>A0A9X3YKL8</accession>